<comment type="caution">
    <text evidence="1">The sequence shown here is derived from an EMBL/GenBank/DDBJ whole genome shotgun (WGS) entry which is preliminary data.</text>
</comment>
<accession>A0A8S4CV19</accession>
<keyword evidence="2" id="KW-1185">Reference proteome</keyword>
<evidence type="ECO:0000313" key="1">
    <source>
        <dbReference type="EMBL" id="CAG9088249.1"/>
    </source>
</evidence>
<sequence length="140" mass="15640">MGSSEIGRLETEASILVEIPVDRRPTGSRTYAHVTRAPPARRVRAPYTNNGIDSSVIVEGRRRRRGEGARAHSLPATSKSGFFDIQPEECRVAVMWLQIELSQVLSLRLQLARRQPPSRDLPFPSRLAISETVTSRCFGE</sequence>
<proteinExistence type="predicted"/>
<reference evidence="1" key="1">
    <citation type="submission" date="2020-11" db="EMBL/GenBank/DDBJ databases">
        <authorList>
            <person name="Whiteford S."/>
        </authorList>
    </citation>
    <scope>NUCLEOTIDE SEQUENCE</scope>
</reference>
<protein>
    <submittedName>
        <fullName evidence="1">(diamondback moth) hypothetical protein</fullName>
    </submittedName>
</protein>
<dbReference type="AlphaFoldDB" id="A0A8S4CV19"/>
<dbReference type="Proteomes" id="UP000653454">
    <property type="component" value="Unassembled WGS sequence"/>
</dbReference>
<organism evidence="1 2">
    <name type="scientific">Plutella xylostella</name>
    <name type="common">Diamondback moth</name>
    <name type="synonym">Plutella maculipennis</name>
    <dbReference type="NCBI Taxonomy" id="51655"/>
    <lineage>
        <taxon>Eukaryota</taxon>
        <taxon>Metazoa</taxon>
        <taxon>Ecdysozoa</taxon>
        <taxon>Arthropoda</taxon>
        <taxon>Hexapoda</taxon>
        <taxon>Insecta</taxon>
        <taxon>Pterygota</taxon>
        <taxon>Neoptera</taxon>
        <taxon>Endopterygota</taxon>
        <taxon>Lepidoptera</taxon>
        <taxon>Glossata</taxon>
        <taxon>Ditrysia</taxon>
        <taxon>Yponomeutoidea</taxon>
        <taxon>Plutellidae</taxon>
        <taxon>Plutella</taxon>
    </lineage>
</organism>
<name>A0A8S4CV19_PLUXY</name>
<evidence type="ECO:0000313" key="2">
    <source>
        <dbReference type="Proteomes" id="UP000653454"/>
    </source>
</evidence>
<gene>
    <name evidence="1" type="ORF">PLXY2_LOCUS516</name>
</gene>
<dbReference type="EMBL" id="CAJHNJ030000001">
    <property type="protein sequence ID" value="CAG9088249.1"/>
    <property type="molecule type" value="Genomic_DNA"/>
</dbReference>